<evidence type="ECO:0000256" key="1">
    <source>
        <dbReference type="SAM" id="Phobius"/>
    </source>
</evidence>
<dbReference type="AlphaFoldDB" id="A0A938WTP1"/>
<feature type="transmembrane region" description="Helical" evidence="1">
    <location>
        <begin position="34"/>
        <end position="53"/>
    </location>
</feature>
<evidence type="ECO:0000313" key="2">
    <source>
        <dbReference type="EMBL" id="MBM6672964.1"/>
    </source>
</evidence>
<reference evidence="2" key="1">
    <citation type="submission" date="2020-08" db="EMBL/GenBank/DDBJ databases">
        <authorList>
            <person name="Cejkova D."/>
            <person name="Kubasova T."/>
            <person name="Jahodarova E."/>
            <person name="Rychlik I."/>
        </authorList>
    </citation>
    <scope>NUCLEOTIDE SEQUENCE</scope>
    <source>
        <strain evidence="2">An824</strain>
    </source>
</reference>
<feature type="transmembrane region" description="Helical" evidence="1">
    <location>
        <begin position="65"/>
        <end position="83"/>
    </location>
</feature>
<feature type="transmembrane region" description="Helical" evidence="1">
    <location>
        <begin position="12"/>
        <end position="28"/>
    </location>
</feature>
<sequence>MDRKEIYDWAQIVQSVILIFNMVVIIIAKENDVLVLSSFILLFLVSLVAICMVAKWKLGWRNYEAVFDVIWLIWGVIGMTFYICPEIY</sequence>
<keyword evidence="3" id="KW-1185">Reference proteome</keyword>
<keyword evidence="1" id="KW-0472">Membrane</keyword>
<name>A0A938WTP1_9BACT</name>
<accession>A0A938WTP1</accession>
<dbReference type="RefSeq" id="WP_205103521.1">
    <property type="nucleotide sequence ID" value="NZ_JACJJG010000009.1"/>
</dbReference>
<keyword evidence="1" id="KW-1133">Transmembrane helix</keyword>
<evidence type="ECO:0000313" key="3">
    <source>
        <dbReference type="Proteomes" id="UP000706891"/>
    </source>
</evidence>
<protein>
    <submittedName>
        <fullName evidence="2">Uncharacterized protein</fullName>
    </submittedName>
</protein>
<dbReference type="Proteomes" id="UP000706891">
    <property type="component" value="Unassembled WGS sequence"/>
</dbReference>
<dbReference type="EMBL" id="JACJJG010000009">
    <property type="protein sequence ID" value="MBM6672964.1"/>
    <property type="molecule type" value="Genomic_DNA"/>
</dbReference>
<keyword evidence="1" id="KW-0812">Transmembrane</keyword>
<proteinExistence type="predicted"/>
<organism evidence="2 3">
    <name type="scientific">Marseilla massiliensis</name>
    <dbReference type="NCBI Taxonomy" id="1841864"/>
    <lineage>
        <taxon>Bacteria</taxon>
        <taxon>Pseudomonadati</taxon>
        <taxon>Bacteroidota</taxon>
        <taxon>Bacteroidia</taxon>
        <taxon>Bacteroidales</taxon>
        <taxon>Prevotellaceae</taxon>
        <taxon>Marseilla</taxon>
    </lineage>
</organism>
<gene>
    <name evidence="2" type="ORF">H6A34_03625</name>
</gene>
<reference evidence="2" key="2">
    <citation type="journal article" date="2021" name="Sci. Rep.">
        <title>The distribution of antibiotic resistance genes in chicken gut microbiota commensals.</title>
        <authorList>
            <person name="Juricova H."/>
            <person name="Matiasovicova J."/>
            <person name="Kubasova T."/>
            <person name="Cejkova D."/>
            <person name="Rychlik I."/>
        </authorList>
    </citation>
    <scope>NUCLEOTIDE SEQUENCE</scope>
    <source>
        <strain evidence="2">An824</strain>
    </source>
</reference>
<comment type="caution">
    <text evidence="2">The sequence shown here is derived from an EMBL/GenBank/DDBJ whole genome shotgun (WGS) entry which is preliminary data.</text>
</comment>